<organism evidence="2 3">
    <name type="scientific">Crucibulum laeve</name>
    <dbReference type="NCBI Taxonomy" id="68775"/>
    <lineage>
        <taxon>Eukaryota</taxon>
        <taxon>Fungi</taxon>
        <taxon>Dikarya</taxon>
        <taxon>Basidiomycota</taxon>
        <taxon>Agaricomycotina</taxon>
        <taxon>Agaricomycetes</taxon>
        <taxon>Agaricomycetidae</taxon>
        <taxon>Agaricales</taxon>
        <taxon>Agaricineae</taxon>
        <taxon>Nidulariaceae</taxon>
        <taxon>Crucibulum</taxon>
    </lineage>
</organism>
<keyword evidence="1" id="KW-1133">Transmembrane helix</keyword>
<proteinExistence type="predicted"/>
<gene>
    <name evidence="2" type="ORF">BDQ12DRAFT_692628</name>
</gene>
<keyword evidence="1" id="KW-0472">Membrane</keyword>
<dbReference type="Proteomes" id="UP000308652">
    <property type="component" value="Unassembled WGS sequence"/>
</dbReference>
<reference evidence="2 3" key="1">
    <citation type="journal article" date="2019" name="Nat. Ecol. Evol.">
        <title>Megaphylogeny resolves global patterns of mushroom evolution.</title>
        <authorList>
            <person name="Varga T."/>
            <person name="Krizsan K."/>
            <person name="Foldi C."/>
            <person name="Dima B."/>
            <person name="Sanchez-Garcia M."/>
            <person name="Sanchez-Ramirez S."/>
            <person name="Szollosi G.J."/>
            <person name="Szarkandi J.G."/>
            <person name="Papp V."/>
            <person name="Albert L."/>
            <person name="Andreopoulos W."/>
            <person name="Angelini C."/>
            <person name="Antonin V."/>
            <person name="Barry K.W."/>
            <person name="Bougher N.L."/>
            <person name="Buchanan P."/>
            <person name="Buyck B."/>
            <person name="Bense V."/>
            <person name="Catcheside P."/>
            <person name="Chovatia M."/>
            <person name="Cooper J."/>
            <person name="Damon W."/>
            <person name="Desjardin D."/>
            <person name="Finy P."/>
            <person name="Geml J."/>
            <person name="Haridas S."/>
            <person name="Hughes K."/>
            <person name="Justo A."/>
            <person name="Karasinski D."/>
            <person name="Kautmanova I."/>
            <person name="Kiss B."/>
            <person name="Kocsube S."/>
            <person name="Kotiranta H."/>
            <person name="LaButti K.M."/>
            <person name="Lechner B.E."/>
            <person name="Liimatainen K."/>
            <person name="Lipzen A."/>
            <person name="Lukacs Z."/>
            <person name="Mihaltcheva S."/>
            <person name="Morgado L.N."/>
            <person name="Niskanen T."/>
            <person name="Noordeloos M.E."/>
            <person name="Ohm R.A."/>
            <person name="Ortiz-Santana B."/>
            <person name="Ovrebo C."/>
            <person name="Racz N."/>
            <person name="Riley R."/>
            <person name="Savchenko A."/>
            <person name="Shiryaev A."/>
            <person name="Soop K."/>
            <person name="Spirin V."/>
            <person name="Szebenyi C."/>
            <person name="Tomsovsky M."/>
            <person name="Tulloss R.E."/>
            <person name="Uehling J."/>
            <person name="Grigoriev I.V."/>
            <person name="Vagvolgyi C."/>
            <person name="Papp T."/>
            <person name="Martin F.M."/>
            <person name="Miettinen O."/>
            <person name="Hibbett D.S."/>
            <person name="Nagy L.G."/>
        </authorList>
    </citation>
    <scope>NUCLEOTIDE SEQUENCE [LARGE SCALE GENOMIC DNA]</scope>
    <source>
        <strain evidence="2 3">CBS 166.37</strain>
    </source>
</reference>
<accession>A0A5C3LGS1</accession>
<dbReference type="AlphaFoldDB" id="A0A5C3LGS1"/>
<evidence type="ECO:0000256" key="1">
    <source>
        <dbReference type="SAM" id="Phobius"/>
    </source>
</evidence>
<keyword evidence="3" id="KW-1185">Reference proteome</keyword>
<name>A0A5C3LGS1_9AGAR</name>
<keyword evidence="1" id="KW-0812">Transmembrane</keyword>
<protein>
    <submittedName>
        <fullName evidence="2">Uncharacterized protein</fullName>
    </submittedName>
</protein>
<evidence type="ECO:0000313" key="2">
    <source>
        <dbReference type="EMBL" id="TFK32329.1"/>
    </source>
</evidence>
<sequence>MADITSSILLGPTAIPALLITPGGGKGHSGVARGANYFFGFLITFVALLLIFVGCGIGTRRRIVARRNTAFYETVDPWGNIIHVNPGTQHKPAMYEPLILEGGEKWDDMEASPASSGLVLTPRLITFDSL</sequence>
<dbReference type="EMBL" id="ML213678">
    <property type="protein sequence ID" value="TFK32329.1"/>
    <property type="molecule type" value="Genomic_DNA"/>
</dbReference>
<feature type="transmembrane region" description="Helical" evidence="1">
    <location>
        <begin position="37"/>
        <end position="57"/>
    </location>
</feature>
<dbReference type="OrthoDB" id="2891248at2759"/>
<evidence type="ECO:0000313" key="3">
    <source>
        <dbReference type="Proteomes" id="UP000308652"/>
    </source>
</evidence>